<feature type="compositionally biased region" description="Basic and acidic residues" evidence="7">
    <location>
        <begin position="302"/>
        <end position="320"/>
    </location>
</feature>
<evidence type="ECO:0000313" key="10">
    <source>
        <dbReference type="EMBL" id="MDH8677389.1"/>
    </source>
</evidence>
<evidence type="ECO:0000259" key="9">
    <source>
        <dbReference type="Pfam" id="PF00892"/>
    </source>
</evidence>
<proteinExistence type="inferred from homology"/>
<organism evidence="10 11">
    <name type="scientific">Fusibacter bizertensis</name>
    <dbReference type="NCBI Taxonomy" id="1488331"/>
    <lineage>
        <taxon>Bacteria</taxon>
        <taxon>Bacillati</taxon>
        <taxon>Bacillota</taxon>
        <taxon>Clostridia</taxon>
        <taxon>Eubacteriales</taxon>
        <taxon>Eubacteriales Family XII. Incertae Sedis</taxon>
        <taxon>Fusibacter</taxon>
    </lineage>
</organism>
<evidence type="ECO:0000256" key="8">
    <source>
        <dbReference type="SAM" id="Phobius"/>
    </source>
</evidence>
<feature type="transmembrane region" description="Helical" evidence="8">
    <location>
        <begin position="251"/>
        <end position="269"/>
    </location>
</feature>
<reference evidence="10 11" key="1">
    <citation type="submission" date="2023-04" db="EMBL/GenBank/DDBJ databases">
        <title>Fusibacter bizertensis strain WBS, isolated from littoral bottom sediments of the Arctic seas - biochemical and genomic analysis.</title>
        <authorList>
            <person name="Brioukhanov A.L."/>
        </authorList>
    </citation>
    <scope>NUCLEOTIDE SEQUENCE [LARGE SCALE GENOMIC DNA]</scope>
    <source>
        <strain evidence="10 11">WBS</strain>
    </source>
</reference>
<evidence type="ECO:0000256" key="4">
    <source>
        <dbReference type="ARBA" id="ARBA00022692"/>
    </source>
</evidence>
<sequence>MTSNKHKNKSMSAVGFAILAALLYGISAPASKLLLKELSPTMMAALLYLGAGLGMLFINIFLTIGGVEKSEARMTKKELPFIIGMILLDIAAPILLMMGLKTTHSANASLLNNFEIVATAIIAMLLFRESVGKRMWLAIGLITLSSLLLSIGESGSLSFSMGSIFVILACISWGFENNCTRMLSLKDPLQIVVIKGFGSGFGALIIAYFTRGMSYQTTFVILALCLGFVAYGLSIYFYIRAQRTLGAARTSTYYAAAPFIGVLVSWLVLKENLGTMFLIALGIMIIGNYFAVTEKHKHTHHHPELAHDHKHSHDDAHHTHSHDYLVKGEHSHLHVHEPDIHRHAHTPDLHHTHTHAH</sequence>
<feature type="transmembrane region" description="Helical" evidence="8">
    <location>
        <begin position="134"/>
        <end position="151"/>
    </location>
</feature>
<dbReference type="Proteomes" id="UP001158045">
    <property type="component" value="Unassembled WGS sequence"/>
</dbReference>
<comment type="caution">
    <text evidence="10">The sequence shown here is derived from an EMBL/GenBank/DDBJ whole genome shotgun (WGS) entry which is preliminary data.</text>
</comment>
<dbReference type="InterPro" id="IPR000620">
    <property type="entry name" value="EamA_dom"/>
</dbReference>
<accession>A0ABT6NAE8</accession>
<evidence type="ECO:0000256" key="3">
    <source>
        <dbReference type="ARBA" id="ARBA00022475"/>
    </source>
</evidence>
<dbReference type="PANTHER" id="PTHR42920:SF11">
    <property type="entry name" value="INNER MEMBRANE PROTEIN YTFF"/>
    <property type="match status" value="1"/>
</dbReference>
<evidence type="ECO:0000313" key="11">
    <source>
        <dbReference type="Proteomes" id="UP001158045"/>
    </source>
</evidence>
<keyword evidence="5 8" id="KW-1133">Transmembrane helix</keyword>
<dbReference type="InterPro" id="IPR051258">
    <property type="entry name" value="Diverse_Substrate_Transporter"/>
</dbReference>
<feature type="transmembrane region" description="Helical" evidence="8">
    <location>
        <begin position="188"/>
        <end position="209"/>
    </location>
</feature>
<evidence type="ECO:0000256" key="1">
    <source>
        <dbReference type="ARBA" id="ARBA00004651"/>
    </source>
</evidence>
<dbReference type="PANTHER" id="PTHR42920">
    <property type="entry name" value="OS03G0707200 PROTEIN-RELATED"/>
    <property type="match status" value="1"/>
</dbReference>
<feature type="transmembrane region" description="Helical" evidence="8">
    <location>
        <begin position="43"/>
        <end position="67"/>
    </location>
</feature>
<comment type="subcellular location">
    <subcellularLocation>
        <location evidence="1">Cell membrane</location>
        <topology evidence="1">Multi-pass membrane protein</topology>
    </subcellularLocation>
</comment>
<feature type="region of interest" description="Disordered" evidence="7">
    <location>
        <begin position="300"/>
        <end position="320"/>
    </location>
</feature>
<feature type="transmembrane region" description="Helical" evidence="8">
    <location>
        <begin position="157"/>
        <end position="176"/>
    </location>
</feature>
<feature type="transmembrane region" description="Helical" evidence="8">
    <location>
        <begin position="275"/>
        <end position="292"/>
    </location>
</feature>
<protein>
    <submittedName>
        <fullName evidence="10">EamA family transporter</fullName>
    </submittedName>
</protein>
<keyword evidence="11" id="KW-1185">Reference proteome</keyword>
<name>A0ABT6NAE8_9FIRM</name>
<keyword evidence="3" id="KW-1003">Cell membrane</keyword>
<feature type="transmembrane region" description="Helical" evidence="8">
    <location>
        <begin position="79"/>
        <end position="98"/>
    </location>
</feature>
<feature type="domain" description="EamA" evidence="9">
    <location>
        <begin position="12"/>
        <end position="150"/>
    </location>
</feature>
<gene>
    <name evidence="10" type="ORF">QE109_04470</name>
</gene>
<feature type="domain" description="EamA" evidence="9">
    <location>
        <begin position="161"/>
        <end position="292"/>
    </location>
</feature>
<dbReference type="SUPFAM" id="SSF103481">
    <property type="entry name" value="Multidrug resistance efflux transporter EmrE"/>
    <property type="match status" value="2"/>
</dbReference>
<evidence type="ECO:0000256" key="2">
    <source>
        <dbReference type="ARBA" id="ARBA00007362"/>
    </source>
</evidence>
<feature type="transmembrane region" description="Helical" evidence="8">
    <location>
        <begin position="215"/>
        <end position="239"/>
    </location>
</feature>
<dbReference type="EMBL" id="JARYZI010000002">
    <property type="protein sequence ID" value="MDH8677389.1"/>
    <property type="molecule type" value="Genomic_DNA"/>
</dbReference>
<keyword evidence="4 8" id="KW-0812">Transmembrane</keyword>
<dbReference type="Pfam" id="PF00892">
    <property type="entry name" value="EamA"/>
    <property type="match status" value="2"/>
</dbReference>
<comment type="similarity">
    <text evidence="2">Belongs to the EamA transporter family.</text>
</comment>
<feature type="transmembrane region" description="Helical" evidence="8">
    <location>
        <begin position="110"/>
        <end position="127"/>
    </location>
</feature>
<evidence type="ECO:0000256" key="7">
    <source>
        <dbReference type="SAM" id="MobiDB-lite"/>
    </source>
</evidence>
<dbReference type="InterPro" id="IPR037185">
    <property type="entry name" value="EmrE-like"/>
</dbReference>
<keyword evidence="6 8" id="KW-0472">Membrane</keyword>
<evidence type="ECO:0000256" key="5">
    <source>
        <dbReference type="ARBA" id="ARBA00022989"/>
    </source>
</evidence>
<evidence type="ECO:0000256" key="6">
    <source>
        <dbReference type="ARBA" id="ARBA00023136"/>
    </source>
</evidence>